<dbReference type="EMBL" id="MH460460">
    <property type="protein sequence ID" value="AXG66433.1"/>
    <property type="molecule type" value="Genomic_DNA"/>
</dbReference>
<accession>A0A384ZW17</accession>
<dbReference type="Proteomes" id="UP000263742">
    <property type="component" value="Segment"/>
</dbReference>
<organism evidence="1 2">
    <name type="scientific">Dickeya phage vB_DsoM_JA13</name>
    <dbReference type="NCBI Taxonomy" id="2283030"/>
    <lineage>
        <taxon>Viruses</taxon>
        <taxon>Duplodnaviria</taxon>
        <taxon>Heunggongvirae</taxon>
        <taxon>Uroviricota</taxon>
        <taxon>Caudoviricetes</taxon>
        <taxon>Salmondvirus</taxon>
        <taxon>Salmondvirus JA11</taxon>
    </lineage>
</organism>
<name>A0A384ZW17_9CAUD</name>
<evidence type="ECO:0000313" key="2">
    <source>
        <dbReference type="Proteomes" id="UP000263742"/>
    </source>
</evidence>
<protein>
    <submittedName>
        <fullName evidence="1">Uncharacterized protein</fullName>
    </submittedName>
</protein>
<gene>
    <name evidence="1" type="ORF">JA13_030</name>
</gene>
<evidence type="ECO:0000313" key="1">
    <source>
        <dbReference type="EMBL" id="AXG66433.1"/>
    </source>
</evidence>
<proteinExistence type="predicted"/>
<sequence>MTLNSGMLVEDYTGTYLVLRGIPPREGCVVETEDVPYIKLSSSGRGYILEYIYVPERMRGHKLSLSLLEVLFEYQEKNKIDFLKFECICKPFWRKVSAKFPKRIFFPPTVLQKTNVAVVRLPHIRPSAIKIGKL</sequence>
<reference evidence="1 2" key="1">
    <citation type="journal article" date="2018" name="Front. Microbiol.">
        <title>Jumbo Bacteriophages Are Represented Within an Increasing Diversity of Environmental Viruses Infecting the Emerging Phytopathogen, Dickeya solani.</title>
        <authorList>
            <person name="Day A.W."/>
            <person name="Ahn J."/>
            <person name="Salmond G.P.C."/>
        </authorList>
    </citation>
    <scope>NUCLEOTIDE SEQUENCE [LARGE SCALE GENOMIC DNA]</scope>
</reference>